<dbReference type="InterPro" id="IPR001680">
    <property type="entry name" value="WD40_rpt"/>
</dbReference>
<dbReference type="GO" id="GO:0030674">
    <property type="term" value="F:protein-macromolecule adaptor activity"/>
    <property type="evidence" value="ECO:0007669"/>
    <property type="project" value="TreeGrafter"/>
</dbReference>
<protein>
    <submittedName>
        <fullName evidence="9">Uncharacterized protein LOC108825753</fullName>
    </submittedName>
</protein>
<keyword evidence="2 6" id="KW-0853">WD repeat</keyword>
<dbReference type="InterPro" id="IPR020472">
    <property type="entry name" value="WD40_PAC1"/>
</dbReference>
<feature type="compositionally biased region" description="Low complexity" evidence="7">
    <location>
        <begin position="461"/>
        <end position="470"/>
    </location>
</feature>
<dbReference type="PRINTS" id="PR00320">
    <property type="entry name" value="GPROTEINBRPT"/>
</dbReference>
<evidence type="ECO:0000256" key="2">
    <source>
        <dbReference type="ARBA" id="ARBA00022574"/>
    </source>
</evidence>
<accession>A0A6J0L379</accession>
<dbReference type="PROSITE" id="PS00678">
    <property type="entry name" value="WD_REPEATS_1"/>
    <property type="match status" value="2"/>
</dbReference>
<dbReference type="GO" id="GO:0005634">
    <property type="term" value="C:nucleus"/>
    <property type="evidence" value="ECO:0007669"/>
    <property type="project" value="TreeGrafter"/>
</dbReference>
<evidence type="ECO:0000313" key="9">
    <source>
        <dbReference type="RefSeq" id="XP_018454607.1"/>
    </source>
</evidence>
<dbReference type="RefSeq" id="XP_018454607.1">
    <property type="nucleotide sequence ID" value="XM_018599105.2"/>
</dbReference>
<dbReference type="AlphaFoldDB" id="A0A6J0L379"/>
<keyword evidence="8" id="KW-1185">Reference proteome</keyword>
<keyword evidence="4" id="KW-0833">Ubl conjugation pathway</keyword>
<dbReference type="Proteomes" id="UP000504610">
    <property type="component" value="Chromosome 9"/>
</dbReference>
<dbReference type="PROSITE" id="PS50294">
    <property type="entry name" value="WD_REPEATS_REGION"/>
    <property type="match status" value="3"/>
</dbReference>
<feature type="compositionally biased region" description="Low complexity" evidence="7">
    <location>
        <begin position="484"/>
        <end position="497"/>
    </location>
</feature>
<name>A0A6J0L379_RAPSA</name>
<feature type="compositionally biased region" description="Basic and acidic residues" evidence="7">
    <location>
        <begin position="472"/>
        <end position="481"/>
    </location>
</feature>
<feature type="repeat" description="WD" evidence="6">
    <location>
        <begin position="147"/>
        <end position="189"/>
    </location>
</feature>
<dbReference type="GO" id="GO:0043161">
    <property type="term" value="P:proteasome-mediated ubiquitin-dependent protein catabolic process"/>
    <property type="evidence" value="ECO:0007669"/>
    <property type="project" value="TreeGrafter"/>
</dbReference>
<evidence type="ECO:0000256" key="3">
    <source>
        <dbReference type="ARBA" id="ARBA00022737"/>
    </source>
</evidence>
<dbReference type="InterPro" id="IPR019775">
    <property type="entry name" value="WD40_repeat_CS"/>
</dbReference>
<evidence type="ECO:0000256" key="1">
    <source>
        <dbReference type="ARBA" id="ARBA00004906"/>
    </source>
</evidence>
<evidence type="ECO:0000256" key="6">
    <source>
        <dbReference type="PROSITE-ProRule" id="PRU00221"/>
    </source>
</evidence>
<dbReference type="InterPro" id="IPR015943">
    <property type="entry name" value="WD40/YVTN_repeat-like_dom_sf"/>
</dbReference>
<feature type="compositionally biased region" description="Basic and acidic residues" evidence="7">
    <location>
        <begin position="420"/>
        <end position="433"/>
    </location>
</feature>
<gene>
    <name evidence="9" type="primary">LOC108825753</name>
</gene>
<dbReference type="InterPro" id="IPR036322">
    <property type="entry name" value="WD40_repeat_dom_sf"/>
</dbReference>
<feature type="repeat" description="WD" evidence="6">
    <location>
        <begin position="105"/>
        <end position="146"/>
    </location>
</feature>
<dbReference type="SMART" id="SM00320">
    <property type="entry name" value="WD40"/>
    <property type="match status" value="7"/>
</dbReference>
<dbReference type="KEGG" id="rsz:108825753"/>
<dbReference type="Gene3D" id="2.130.10.10">
    <property type="entry name" value="YVTN repeat-like/Quinoprotein amine dehydrogenase"/>
    <property type="match status" value="2"/>
</dbReference>
<reference evidence="8" key="1">
    <citation type="journal article" date="2019" name="Database">
        <title>The radish genome database (RadishGD): an integrated information resource for radish genomics.</title>
        <authorList>
            <person name="Yu H.J."/>
            <person name="Baek S."/>
            <person name="Lee Y.J."/>
            <person name="Cho A."/>
            <person name="Mun J.H."/>
        </authorList>
    </citation>
    <scope>NUCLEOTIDE SEQUENCE [LARGE SCALE GENOMIC DNA]</scope>
    <source>
        <strain evidence="8">cv. WK10039</strain>
    </source>
</reference>
<dbReference type="InterPro" id="IPR051865">
    <property type="entry name" value="WD-repeat_CDT2_adapter"/>
</dbReference>
<dbReference type="PROSITE" id="PS50082">
    <property type="entry name" value="WD_REPEATS_2"/>
    <property type="match status" value="4"/>
</dbReference>
<proteinExistence type="inferred from homology"/>
<comment type="similarity">
    <text evidence="5">Belongs to the WD repeat cdt2 family.</text>
</comment>
<evidence type="ECO:0000256" key="7">
    <source>
        <dbReference type="SAM" id="MobiDB-lite"/>
    </source>
</evidence>
<feature type="region of interest" description="Disordered" evidence="7">
    <location>
        <begin position="420"/>
        <end position="497"/>
    </location>
</feature>
<evidence type="ECO:0000256" key="5">
    <source>
        <dbReference type="ARBA" id="ARBA00038344"/>
    </source>
</evidence>
<evidence type="ECO:0000256" key="4">
    <source>
        <dbReference type="ARBA" id="ARBA00022786"/>
    </source>
</evidence>
<sequence length="511" mass="56328">MENSRSRSVFVDIGLRELNGFRVRKRPFFADSELICREVAGVAVEHDGDPTPPLAVSFCKGSRKSQLFAVSDEEGHVSLFNSNHKSFTSSATHQENTENARVGDWVVHYNAVFDISWIKGDSCLLTASGDQTIKVWDVEENKCTGVLIGHTGTVKSMCSHPTDSDLLVSGSRDGCFALWDLRCKSSSHKEEFCINYTGMLKGAHLSPLSKRIRRSKAASSSITSVLYLKDEITIATAGAPDSALKFWDTRKLKVPFAQASPQSDSTNTKEKRAHGIVSLSQDSSGTLLTASCKDNSIYLYNILQLDKGPIQSFSGCRIDSFFVRTMISPDGEYILSGSSDGNAYIWQVNKPQVDPTILKGHDSEVTAVDWSPSEFGKVSTASDDFTVRLWNIENNRCTTADSSGPASRVKRRVIALSDTEAKERLEMNREPESPQKYSSDDGDNQSVRIIRTPESQKTKTSLSSPMSLSASEEDKTCERTPETSVNSPLSVLNPPSSVKRRTIRDYFLVTP</sequence>
<keyword evidence="3" id="KW-0677">Repeat</keyword>
<dbReference type="PANTHER" id="PTHR22852:SF0">
    <property type="entry name" value="DENTICLELESS PROTEIN HOMOLOG"/>
    <property type="match status" value="1"/>
</dbReference>
<feature type="repeat" description="WD" evidence="6">
    <location>
        <begin position="328"/>
        <end position="356"/>
    </location>
</feature>
<dbReference type="CDD" id="cd00200">
    <property type="entry name" value="WD40"/>
    <property type="match status" value="1"/>
</dbReference>
<feature type="repeat" description="WD" evidence="6">
    <location>
        <begin position="358"/>
        <end position="400"/>
    </location>
</feature>
<dbReference type="OrthoDB" id="2096344at2759"/>
<dbReference type="GeneID" id="108825753"/>
<dbReference type="Pfam" id="PF00400">
    <property type="entry name" value="WD40"/>
    <property type="match status" value="5"/>
</dbReference>
<dbReference type="PANTHER" id="PTHR22852">
    <property type="entry name" value="LETHAL 2 DENTICLELESS PROTEIN RETINOIC ACID-REGULATED NUCLEAR MATRIX-ASSOCIATED PROTEIN"/>
    <property type="match status" value="1"/>
</dbReference>
<organism evidence="8 9">
    <name type="scientific">Raphanus sativus</name>
    <name type="common">Radish</name>
    <name type="synonym">Raphanus raphanistrum var. sativus</name>
    <dbReference type="NCBI Taxonomy" id="3726"/>
    <lineage>
        <taxon>Eukaryota</taxon>
        <taxon>Viridiplantae</taxon>
        <taxon>Streptophyta</taxon>
        <taxon>Embryophyta</taxon>
        <taxon>Tracheophyta</taxon>
        <taxon>Spermatophyta</taxon>
        <taxon>Magnoliopsida</taxon>
        <taxon>eudicotyledons</taxon>
        <taxon>Gunneridae</taxon>
        <taxon>Pentapetalae</taxon>
        <taxon>rosids</taxon>
        <taxon>malvids</taxon>
        <taxon>Brassicales</taxon>
        <taxon>Brassicaceae</taxon>
        <taxon>Brassiceae</taxon>
        <taxon>Raphanus</taxon>
    </lineage>
</organism>
<comment type="pathway">
    <text evidence="1">Protein modification; protein ubiquitination.</text>
</comment>
<reference evidence="9" key="2">
    <citation type="submission" date="2025-08" db="UniProtKB">
        <authorList>
            <consortium name="RefSeq"/>
        </authorList>
    </citation>
    <scope>IDENTIFICATION</scope>
    <source>
        <tissue evidence="9">Leaf</tissue>
    </source>
</reference>
<dbReference type="SUPFAM" id="SSF50978">
    <property type="entry name" value="WD40 repeat-like"/>
    <property type="match status" value="1"/>
</dbReference>
<evidence type="ECO:0000313" key="8">
    <source>
        <dbReference type="Proteomes" id="UP000504610"/>
    </source>
</evidence>